<proteinExistence type="predicted"/>
<name>A0A4C1Z8U3_EUMVA</name>
<dbReference type="EMBL" id="BGZK01001659">
    <property type="protein sequence ID" value="GBP84120.1"/>
    <property type="molecule type" value="Genomic_DNA"/>
</dbReference>
<sequence length="210" mass="23528">MRLLLELAKLELASVSMHDENHKIVIPPGRVARTTVLKFCDASEAGYEAVDEVYFLYGSSLMDSSTSSRASVLVEKPTEEDSTIIAVGDTSAAHHVNVNDVCMAHIRAEDLEEPQTSTFFENVYDKSSYDLGNFTNKILSDNEKRQILDMGPLQPSGPFPTDINQNNRCFSKSYYVSSSKNGPVNRFWLLFQNTRRCLLSALLVICFTKE</sequence>
<evidence type="ECO:0000313" key="1">
    <source>
        <dbReference type="EMBL" id="GBP84120.1"/>
    </source>
</evidence>
<comment type="caution">
    <text evidence="1">The sequence shown here is derived from an EMBL/GenBank/DDBJ whole genome shotgun (WGS) entry which is preliminary data.</text>
</comment>
<accession>A0A4C1Z8U3</accession>
<dbReference type="AlphaFoldDB" id="A0A4C1Z8U3"/>
<dbReference type="Proteomes" id="UP000299102">
    <property type="component" value="Unassembled WGS sequence"/>
</dbReference>
<organism evidence="1 2">
    <name type="scientific">Eumeta variegata</name>
    <name type="common">Bagworm moth</name>
    <name type="synonym">Eumeta japonica</name>
    <dbReference type="NCBI Taxonomy" id="151549"/>
    <lineage>
        <taxon>Eukaryota</taxon>
        <taxon>Metazoa</taxon>
        <taxon>Ecdysozoa</taxon>
        <taxon>Arthropoda</taxon>
        <taxon>Hexapoda</taxon>
        <taxon>Insecta</taxon>
        <taxon>Pterygota</taxon>
        <taxon>Neoptera</taxon>
        <taxon>Endopterygota</taxon>
        <taxon>Lepidoptera</taxon>
        <taxon>Glossata</taxon>
        <taxon>Ditrysia</taxon>
        <taxon>Tineoidea</taxon>
        <taxon>Psychidae</taxon>
        <taxon>Oiketicinae</taxon>
        <taxon>Eumeta</taxon>
    </lineage>
</organism>
<reference evidence="1 2" key="1">
    <citation type="journal article" date="2019" name="Commun. Biol.">
        <title>The bagworm genome reveals a unique fibroin gene that provides high tensile strength.</title>
        <authorList>
            <person name="Kono N."/>
            <person name="Nakamura H."/>
            <person name="Ohtoshi R."/>
            <person name="Tomita M."/>
            <person name="Numata K."/>
            <person name="Arakawa K."/>
        </authorList>
    </citation>
    <scope>NUCLEOTIDE SEQUENCE [LARGE SCALE GENOMIC DNA]</scope>
</reference>
<dbReference type="OrthoDB" id="7202600at2759"/>
<protein>
    <submittedName>
        <fullName evidence="1">Uncharacterized protein</fullName>
    </submittedName>
</protein>
<keyword evidence="2" id="KW-1185">Reference proteome</keyword>
<evidence type="ECO:0000313" key="2">
    <source>
        <dbReference type="Proteomes" id="UP000299102"/>
    </source>
</evidence>
<gene>
    <name evidence="1" type="ORF">EVAR_79232_1</name>
</gene>